<dbReference type="InterPro" id="IPR018497">
    <property type="entry name" value="Peptidase_M13_C"/>
</dbReference>
<dbReference type="GO" id="GO:0046872">
    <property type="term" value="F:metal ion binding"/>
    <property type="evidence" value="ECO:0007669"/>
    <property type="project" value="UniProtKB-KW"/>
</dbReference>
<accession>A0A0A7CNC5</accession>
<dbReference type="Gene3D" id="1.10.1380.10">
    <property type="entry name" value="Neutral endopeptidase , domain2"/>
    <property type="match status" value="1"/>
</dbReference>
<keyword evidence="5" id="KW-0378">Hydrolase</keyword>
<evidence type="ECO:0000313" key="11">
    <source>
        <dbReference type="EMBL" id="AIG55993.1"/>
    </source>
</evidence>
<sequence length="668" mass="72584">MVKIIASLSVVAATALAGSIADIPRDMAALMDPTADPCTDFYQYACGGWYKQAVIPADRATTDTSFSVLGDKNDAIIRQILTAGHPKITEFYQSCLDTRTLTRLGVTPIATDLQSVRSATSVSALLRVAAKLSKKGVLAFTQPVVAPDAKDATANVLYSAQAPSTLPRALYVTPQYWRAVQPAYKQYITTVLTLAGKSASSAAAAAKTIMDFEQQLAGVQLSKLELLEAKTSNYNPMSYCDANAKYPLTVGVQLSEYGFSTSKCGDEKIILNDLDFFDRVEALVARQSLSTLQTIIEFKVLHAYAPSLAPAFGTANWKLFGQLLRGQSAEPSRAKKCTADVQAVLGDLVSDYFVQTAFDNASAARAEEMVRALQASFTQGITTASWLDEETRAKALAKMDKFVHLIGAPSSPQKYPSLTFDAADYVGNRNKVTAFDTQANLARVGTKVDRTQWSSPASEVNAFYAPSLNSITFPAGILQSPFFSGAYDPARNFGGIGMVIGHEITHGFDNSGRNYDGDGNVVDWWSDETSLAFNKKAKCIMNQYGAFDVTSEISGQSLGKVNGRLTLGETIADNGGLKTAFRAYQNYTSTTPSAFTKEVGDKVFFLSFAQNWCSKNTDEYLQRILEDEHPPGKFRIYGAVQNNDAFAKTFQCAPNTKMNPTNKCYLWE</sequence>
<keyword evidence="4" id="KW-0479">Metal-binding</keyword>
<protein>
    <submittedName>
        <fullName evidence="12">Endothelin-converting enzyme, metalloprotease family M13</fullName>
    </submittedName>
    <submittedName>
        <fullName evidence="11">Secreted protein</fullName>
    </submittedName>
</protein>
<dbReference type="SUPFAM" id="SSF55486">
    <property type="entry name" value="Metalloproteases ('zincins'), catalytic domain"/>
    <property type="match status" value="1"/>
</dbReference>
<dbReference type="PANTHER" id="PTHR11733:SF167">
    <property type="entry name" value="FI17812P1-RELATED"/>
    <property type="match status" value="1"/>
</dbReference>
<evidence type="ECO:0000313" key="13">
    <source>
        <dbReference type="Proteomes" id="UP000243579"/>
    </source>
</evidence>
<dbReference type="STRING" id="1202772.A0A0A7CNC5"/>
<dbReference type="Pfam" id="PF01431">
    <property type="entry name" value="Peptidase_M13"/>
    <property type="match status" value="1"/>
</dbReference>
<dbReference type="CDD" id="cd08662">
    <property type="entry name" value="M13"/>
    <property type="match status" value="1"/>
</dbReference>
<evidence type="ECO:0000256" key="2">
    <source>
        <dbReference type="ARBA" id="ARBA00007357"/>
    </source>
</evidence>
<dbReference type="AlphaFoldDB" id="A0A0A7CNC5"/>
<feature type="chain" id="PRO_5002026831" evidence="8">
    <location>
        <begin position="18"/>
        <end position="668"/>
    </location>
</feature>
<dbReference type="Pfam" id="PF05649">
    <property type="entry name" value="Peptidase_M13_N"/>
    <property type="match status" value="1"/>
</dbReference>
<evidence type="ECO:0000313" key="12">
    <source>
        <dbReference type="EMBL" id="OQR90846.1"/>
    </source>
</evidence>
<dbReference type="OrthoDB" id="6475849at2759"/>
<dbReference type="InterPro" id="IPR024079">
    <property type="entry name" value="MetalloPept_cat_dom_sf"/>
</dbReference>
<proteinExistence type="inferred from homology"/>
<evidence type="ECO:0000256" key="8">
    <source>
        <dbReference type="SAM" id="SignalP"/>
    </source>
</evidence>
<dbReference type="EMBL" id="KM038532">
    <property type="protein sequence ID" value="AIG55993.1"/>
    <property type="molecule type" value="Genomic_DNA"/>
</dbReference>
<name>A0A0A7CNC5_ACHHY</name>
<gene>
    <name evidence="12" type="ORF">ACHHYP_05193</name>
</gene>
<dbReference type="PANTHER" id="PTHR11733">
    <property type="entry name" value="ZINC METALLOPROTEASE FAMILY M13 NEPRILYSIN-RELATED"/>
    <property type="match status" value="1"/>
</dbReference>
<dbReference type="InterPro" id="IPR008753">
    <property type="entry name" value="Peptidase_M13_N"/>
</dbReference>
<feature type="domain" description="Peptidase M13 N-terminal" evidence="10">
    <location>
        <begin position="37"/>
        <end position="409"/>
    </location>
</feature>
<evidence type="ECO:0000256" key="5">
    <source>
        <dbReference type="ARBA" id="ARBA00022801"/>
    </source>
</evidence>
<dbReference type="GO" id="GO:0004222">
    <property type="term" value="F:metalloendopeptidase activity"/>
    <property type="evidence" value="ECO:0007669"/>
    <property type="project" value="InterPro"/>
</dbReference>
<dbReference type="PROSITE" id="PS51885">
    <property type="entry name" value="NEPRILYSIN"/>
    <property type="match status" value="1"/>
</dbReference>
<dbReference type="Gene3D" id="3.40.390.10">
    <property type="entry name" value="Collagenase (Catalytic Domain)"/>
    <property type="match status" value="1"/>
</dbReference>
<feature type="domain" description="Peptidase M13 C-terminal" evidence="9">
    <location>
        <begin position="461"/>
        <end position="665"/>
    </location>
</feature>
<evidence type="ECO:0000259" key="9">
    <source>
        <dbReference type="Pfam" id="PF01431"/>
    </source>
</evidence>
<evidence type="ECO:0000256" key="4">
    <source>
        <dbReference type="ARBA" id="ARBA00022723"/>
    </source>
</evidence>
<comment type="similarity">
    <text evidence="2">Belongs to the peptidase M13 family.</text>
</comment>
<keyword evidence="7 12" id="KW-0482">Metalloprotease</keyword>
<evidence type="ECO:0000256" key="6">
    <source>
        <dbReference type="ARBA" id="ARBA00022833"/>
    </source>
</evidence>
<evidence type="ECO:0000256" key="7">
    <source>
        <dbReference type="ARBA" id="ARBA00023049"/>
    </source>
</evidence>
<reference evidence="11 13" key="1">
    <citation type="journal article" date="2014" name="Genome Biol. Evol.">
        <title>The secreted proteins of Achlya hypogyna and Thraustotheca clavata identify the ancestral oomycete secretome and reveal gene acquisitions by horizontal gene transfer.</title>
        <authorList>
            <person name="Misner I."/>
            <person name="Blouin N."/>
            <person name="Leonard G."/>
            <person name="Richards T.A."/>
            <person name="Lane C.E."/>
        </authorList>
    </citation>
    <scope>NUCLEOTIDE SEQUENCE</scope>
    <source>
        <strain evidence="11 13">ATCC 48635</strain>
    </source>
</reference>
<evidence type="ECO:0000256" key="3">
    <source>
        <dbReference type="ARBA" id="ARBA00022670"/>
    </source>
</evidence>
<keyword evidence="13" id="KW-1185">Reference proteome</keyword>
<feature type="signal peptide" evidence="8">
    <location>
        <begin position="1"/>
        <end position="17"/>
    </location>
</feature>
<keyword evidence="6" id="KW-0862">Zinc</keyword>
<dbReference type="GO" id="GO:0016485">
    <property type="term" value="P:protein processing"/>
    <property type="evidence" value="ECO:0007669"/>
    <property type="project" value="TreeGrafter"/>
</dbReference>
<keyword evidence="3 12" id="KW-0645">Protease</keyword>
<keyword evidence="8" id="KW-0732">Signal</keyword>
<dbReference type="EMBL" id="JNBR01000577">
    <property type="protein sequence ID" value="OQR90846.1"/>
    <property type="molecule type" value="Genomic_DNA"/>
</dbReference>
<dbReference type="GO" id="GO:0005886">
    <property type="term" value="C:plasma membrane"/>
    <property type="evidence" value="ECO:0007669"/>
    <property type="project" value="TreeGrafter"/>
</dbReference>
<comment type="cofactor">
    <cofactor evidence="1">
        <name>Zn(2+)</name>
        <dbReference type="ChEBI" id="CHEBI:29105"/>
    </cofactor>
</comment>
<dbReference type="InterPro" id="IPR000718">
    <property type="entry name" value="Peptidase_M13"/>
</dbReference>
<organism evidence="11">
    <name type="scientific">Achlya hypogyna</name>
    <name type="common">Oomycete</name>
    <name type="synonym">Protoachlya hypogyna</name>
    <dbReference type="NCBI Taxonomy" id="1202772"/>
    <lineage>
        <taxon>Eukaryota</taxon>
        <taxon>Sar</taxon>
        <taxon>Stramenopiles</taxon>
        <taxon>Oomycota</taxon>
        <taxon>Saprolegniomycetes</taxon>
        <taxon>Saprolegniales</taxon>
        <taxon>Achlyaceae</taxon>
        <taxon>Achlya</taxon>
    </lineage>
</organism>
<dbReference type="Proteomes" id="UP000243579">
    <property type="component" value="Unassembled WGS sequence"/>
</dbReference>
<evidence type="ECO:0000259" key="10">
    <source>
        <dbReference type="Pfam" id="PF05649"/>
    </source>
</evidence>
<dbReference type="PRINTS" id="PR00786">
    <property type="entry name" value="NEPRILYSIN"/>
</dbReference>
<evidence type="ECO:0000256" key="1">
    <source>
        <dbReference type="ARBA" id="ARBA00001947"/>
    </source>
</evidence>
<dbReference type="InterPro" id="IPR042089">
    <property type="entry name" value="Peptidase_M13_dom_2"/>
</dbReference>